<name>A0A5B6X7W9_9ROSI</name>
<dbReference type="EMBL" id="SMMG02000001">
    <property type="protein sequence ID" value="KAA3490008.1"/>
    <property type="molecule type" value="Genomic_DNA"/>
</dbReference>
<protein>
    <submittedName>
        <fullName evidence="1">Nuclear poly(A) polymerase 4-like</fullName>
    </submittedName>
</protein>
<sequence>MGEPVRQQLLSPSEVPDSEARVIYRPGLNGKMGDFASAYMDNEEIGSSMRLLNWKSGDVGVDQEVVKPCDQTAVVETAESVCGSSSNVQNLNCGVSFRDLDSLLENGHLNAGVVFLNNLSEGLKVLNSTSGHNLLINLLTGAYVVAGPAPPSYVLYVAVTKFANSQDGASWLSLKSMAQCTVDGALGESLYTVVAAYLAIRIHSLAVLFRRNVLCGFSLEEQRNFMNAGVLKTRLNLIFASLERCGTLASIY</sequence>
<dbReference type="OrthoDB" id="412748at2759"/>
<gene>
    <name evidence="1" type="ORF">EPI10_033544</name>
</gene>
<keyword evidence="2" id="KW-1185">Reference proteome</keyword>
<dbReference type="AlphaFoldDB" id="A0A5B6X7W9"/>
<accession>A0A5B6X7W9</accession>
<reference evidence="2" key="1">
    <citation type="journal article" date="2019" name="Plant Biotechnol. J.">
        <title>Genome sequencing of the Australian wild diploid species Gossypium australe highlights disease resistance and delayed gland morphogenesis.</title>
        <authorList>
            <person name="Cai Y."/>
            <person name="Cai X."/>
            <person name="Wang Q."/>
            <person name="Wang P."/>
            <person name="Zhang Y."/>
            <person name="Cai C."/>
            <person name="Xu Y."/>
            <person name="Wang K."/>
            <person name="Zhou Z."/>
            <person name="Wang C."/>
            <person name="Geng S."/>
            <person name="Li B."/>
            <person name="Dong Q."/>
            <person name="Hou Y."/>
            <person name="Wang H."/>
            <person name="Ai P."/>
            <person name="Liu Z."/>
            <person name="Yi F."/>
            <person name="Sun M."/>
            <person name="An G."/>
            <person name="Cheng J."/>
            <person name="Zhang Y."/>
            <person name="Shi Q."/>
            <person name="Xie Y."/>
            <person name="Shi X."/>
            <person name="Chang Y."/>
            <person name="Huang F."/>
            <person name="Chen Y."/>
            <person name="Hong S."/>
            <person name="Mi L."/>
            <person name="Sun Q."/>
            <person name="Zhang L."/>
            <person name="Zhou B."/>
            <person name="Peng R."/>
            <person name="Zhang X."/>
            <person name="Liu F."/>
        </authorList>
    </citation>
    <scope>NUCLEOTIDE SEQUENCE [LARGE SCALE GENOMIC DNA]</scope>
    <source>
        <strain evidence="2">cv. PA1801</strain>
    </source>
</reference>
<evidence type="ECO:0000313" key="2">
    <source>
        <dbReference type="Proteomes" id="UP000325315"/>
    </source>
</evidence>
<proteinExistence type="predicted"/>
<comment type="caution">
    <text evidence="1">The sequence shown here is derived from an EMBL/GenBank/DDBJ whole genome shotgun (WGS) entry which is preliminary data.</text>
</comment>
<dbReference type="Proteomes" id="UP000325315">
    <property type="component" value="Unassembled WGS sequence"/>
</dbReference>
<evidence type="ECO:0000313" key="1">
    <source>
        <dbReference type="EMBL" id="KAA3490008.1"/>
    </source>
</evidence>
<organism evidence="1 2">
    <name type="scientific">Gossypium australe</name>
    <dbReference type="NCBI Taxonomy" id="47621"/>
    <lineage>
        <taxon>Eukaryota</taxon>
        <taxon>Viridiplantae</taxon>
        <taxon>Streptophyta</taxon>
        <taxon>Embryophyta</taxon>
        <taxon>Tracheophyta</taxon>
        <taxon>Spermatophyta</taxon>
        <taxon>Magnoliopsida</taxon>
        <taxon>eudicotyledons</taxon>
        <taxon>Gunneridae</taxon>
        <taxon>Pentapetalae</taxon>
        <taxon>rosids</taxon>
        <taxon>malvids</taxon>
        <taxon>Malvales</taxon>
        <taxon>Malvaceae</taxon>
        <taxon>Malvoideae</taxon>
        <taxon>Gossypium</taxon>
    </lineage>
</organism>